<organism evidence="1 2">
    <name type="scientific">Vespula squamosa</name>
    <name type="common">Southern yellow jacket</name>
    <name type="synonym">Wasp</name>
    <dbReference type="NCBI Taxonomy" id="30214"/>
    <lineage>
        <taxon>Eukaryota</taxon>
        <taxon>Metazoa</taxon>
        <taxon>Ecdysozoa</taxon>
        <taxon>Arthropoda</taxon>
        <taxon>Hexapoda</taxon>
        <taxon>Insecta</taxon>
        <taxon>Pterygota</taxon>
        <taxon>Neoptera</taxon>
        <taxon>Endopterygota</taxon>
        <taxon>Hymenoptera</taxon>
        <taxon>Apocrita</taxon>
        <taxon>Aculeata</taxon>
        <taxon>Vespoidea</taxon>
        <taxon>Vespidae</taxon>
        <taxon>Vespinae</taxon>
        <taxon>Vespula</taxon>
    </lineage>
</organism>
<evidence type="ECO:0000313" key="2">
    <source>
        <dbReference type="Proteomes" id="UP001607302"/>
    </source>
</evidence>
<protein>
    <submittedName>
        <fullName evidence="1">Transcription termination factor 1-like isoform X1</fullName>
    </submittedName>
</protein>
<reference evidence="1 2" key="1">
    <citation type="journal article" date="2024" name="Ann. Entomol. Soc. Am.">
        <title>Genomic analyses of the southern and eastern yellowjacket wasps (Hymenoptera: Vespidae) reveal evolutionary signatures of social life.</title>
        <authorList>
            <person name="Catto M.A."/>
            <person name="Caine P.B."/>
            <person name="Orr S.E."/>
            <person name="Hunt B.G."/>
            <person name="Goodisman M.A.D."/>
        </authorList>
    </citation>
    <scope>NUCLEOTIDE SEQUENCE [LARGE SCALE GENOMIC DNA]</scope>
    <source>
        <strain evidence="1">233</strain>
        <tissue evidence="1">Head and thorax</tissue>
    </source>
</reference>
<dbReference type="AlphaFoldDB" id="A0ABD1ZUD7"/>
<evidence type="ECO:0000313" key="1">
    <source>
        <dbReference type="EMBL" id="KAL2711971.1"/>
    </source>
</evidence>
<keyword evidence="2" id="KW-1185">Reference proteome</keyword>
<comment type="caution">
    <text evidence="1">The sequence shown here is derived from an EMBL/GenBank/DDBJ whole genome shotgun (WGS) entry which is preliminary data.</text>
</comment>
<dbReference type="Proteomes" id="UP001607302">
    <property type="component" value="Unassembled WGS sequence"/>
</dbReference>
<dbReference type="EMBL" id="JAUDFV010000167">
    <property type="protein sequence ID" value="KAL2711971.1"/>
    <property type="molecule type" value="Genomic_DNA"/>
</dbReference>
<sequence>MSPAKLIRNNRNEFEYPNAKKRKINIDYHDKTINGLIIKLESNDTIDLRRPGILMENDIIKKEILDSITIKNENKQVDSSEKESEQILDNDREKLENLHVKLIYEIPPQHTIENNAGCRRLKNHEKKLFGKYESLRKGTYSLQEDEII</sequence>
<proteinExistence type="predicted"/>
<gene>
    <name evidence="1" type="ORF">V1478_018206</name>
</gene>
<accession>A0ABD1ZUD7</accession>
<name>A0ABD1ZUD7_VESSQ</name>